<evidence type="ECO:0000256" key="1">
    <source>
        <dbReference type="SAM" id="SignalP"/>
    </source>
</evidence>
<accession>A0A7W2JUG6</accession>
<evidence type="ECO:0000313" key="3">
    <source>
        <dbReference type="EMBL" id="QZP25121.1"/>
    </source>
</evidence>
<reference evidence="2 4" key="1">
    <citation type="submission" date="2020-07" db="EMBL/GenBank/DDBJ databases">
        <title>Diversity of carbapenemase encoding genes among Pseudomonas putida group clinical isolates in a tertiary Brazilian hospital.</title>
        <authorList>
            <person name="Alberto-Lei F."/>
            <person name="Nodari C.S."/>
            <person name="Streling A.P."/>
            <person name="Paulino J.T."/>
            <person name="Bessa-Neto F.O."/>
            <person name="Cayo R."/>
            <person name="Gales A.C."/>
        </authorList>
    </citation>
    <scope>NUCLEOTIDE SEQUENCE [LARGE SCALE GENOMIC DNA]</scope>
    <source>
        <strain evidence="2 4">14802</strain>
    </source>
</reference>
<dbReference type="RefSeq" id="WP_028692839.1">
    <property type="nucleotide sequence ID" value="NZ_BQIL01000037.1"/>
</dbReference>
<dbReference type="AlphaFoldDB" id="A0A7W2JUG6"/>
<dbReference type="Proteomes" id="UP000825591">
    <property type="component" value="Chromosome"/>
</dbReference>
<gene>
    <name evidence="2" type="ORF">H4C75_11540</name>
    <name evidence="3" type="ORF">K5H97_20140</name>
</gene>
<organism evidence="2 4">
    <name type="scientific">Pseudomonas mosselii</name>
    <dbReference type="NCBI Taxonomy" id="78327"/>
    <lineage>
        <taxon>Bacteria</taxon>
        <taxon>Pseudomonadati</taxon>
        <taxon>Pseudomonadota</taxon>
        <taxon>Gammaproteobacteria</taxon>
        <taxon>Pseudomonadales</taxon>
        <taxon>Pseudomonadaceae</taxon>
        <taxon>Pseudomonas</taxon>
    </lineage>
</organism>
<dbReference type="EMBL" id="JACGDE010000006">
    <property type="protein sequence ID" value="MBA6065394.1"/>
    <property type="molecule type" value="Genomic_DNA"/>
</dbReference>
<dbReference type="InterPro" id="IPR022231">
    <property type="entry name" value="DUF3757"/>
</dbReference>
<keyword evidence="5" id="KW-1185">Reference proteome</keyword>
<proteinExistence type="predicted"/>
<protein>
    <submittedName>
        <fullName evidence="2">DUF3757 domain-containing protein</fullName>
    </submittedName>
</protein>
<dbReference type="EMBL" id="CP081966">
    <property type="protein sequence ID" value="QZP25121.1"/>
    <property type="molecule type" value="Genomic_DNA"/>
</dbReference>
<evidence type="ECO:0000313" key="4">
    <source>
        <dbReference type="Proteomes" id="UP000541770"/>
    </source>
</evidence>
<evidence type="ECO:0000313" key="5">
    <source>
        <dbReference type="Proteomes" id="UP000825591"/>
    </source>
</evidence>
<evidence type="ECO:0000313" key="2">
    <source>
        <dbReference type="EMBL" id="MBA6065394.1"/>
    </source>
</evidence>
<name>A0A7W2JUG6_9PSED</name>
<dbReference type="Proteomes" id="UP000541770">
    <property type="component" value="Unassembled WGS sequence"/>
</dbReference>
<dbReference type="Pfam" id="PF12582">
    <property type="entry name" value="DUF3757"/>
    <property type="match status" value="1"/>
</dbReference>
<feature type="signal peptide" evidence="1">
    <location>
        <begin position="1"/>
        <end position="20"/>
    </location>
</feature>
<keyword evidence="1" id="KW-0732">Signal</keyword>
<sequence>MLKHALSLTLPALLAGNVMAATMEFCPAPAEIQNTNGVLTARAESGDGQWLGLLKDQNSVVISFDSAIFYPSDGKVDGVGRLRACTYKTSGKQSIDMRYRTEVTPDIPIRLANAPAWKRHEGPFGIIYFECRSQDLQGCAFREAR</sequence>
<feature type="chain" id="PRO_5031267572" evidence="1">
    <location>
        <begin position="21"/>
        <end position="145"/>
    </location>
</feature>
<reference evidence="3 5" key="2">
    <citation type="submission" date="2021-08" db="EMBL/GenBank/DDBJ databases">
        <title>Bactericidal Effect of Pseudomonas oryziphila sp. nov., a novel Pseudomonas Species Against Xanthomonas oryzae Reduces Disease Severity of Bacterial Leaf Streak of Rice.</title>
        <authorList>
            <person name="Yang R."/>
            <person name="Li S."/>
            <person name="Li Y."/>
            <person name="Yan Y."/>
            <person name="Fang Y."/>
            <person name="Zou L."/>
            <person name="Chen G."/>
        </authorList>
    </citation>
    <scope>NUCLEOTIDE SEQUENCE [LARGE SCALE GENOMIC DNA]</scope>
    <source>
        <strain evidence="3 5">DSM 17497</strain>
    </source>
</reference>